<dbReference type="EMBL" id="JAFBXF010000028">
    <property type="protein sequence ID" value="MBM2419822.1"/>
    <property type="molecule type" value="Genomic_DNA"/>
</dbReference>
<dbReference type="InterPro" id="IPR003749">
    <property type="entry name" value="ThiS/MoaD-like"/>
</dbReference>
<proteinExistence type="predicted"/>
<gene>
    <name evidence="1" type="primary">thiS</name>
    <name evidence="1" type="ORF">JQX41_22715</name>
    <name evidence="2" type="ORF">JQX48_22865</name>
</gene>
<evidence type="ECO:0000313" key="1">
    <source>
        <dbReference type="EMBL" id="MBM2415126.1"/>
    </source>
</evidence>
<protein>
    <submittedName>
        <fullName evidence="1">Sulfur carrier protein ThiS</fullName>
    </submittedName>
</protein>
<comment type="caution">
    <text evidence="1">The sequence shown here is derived from an EMBL/GenBank/DDBJ whole genome shotgun (WGS) entry which is preliminary data.</text>
</comment>
<dbReference type="InterPro" id="IPR016155">
    <property type="entry name" value="Mopterin_synth/thiamin_S_b"/>
</dbReference>
<dbReference type="InterPro" id="IPR012675">
    <property type="entry name" value="Beta-grasp_dom_sf"/>
</dbReference>
<accession>A0A9Q2P455</accession>
<dbReference type="Gene3D" id="3.10.20.30">
    <property type="match status" value="1"/>
</dbReference>
<dbReference type="Proteomes" id="UP000809440">
    <property type="component" value="Unassembled WGS sequence"/>
</dbReference>
<evidence type="ECO:0000313" key="2">
    <source>
        <dbReference type="EMBL" id="MBM2419822.1"/>
    </source>
</evidence>
<dbReference type="Pfam" id="PF02597">
    <property type="entry name" value="ThiS"/>
    <property type="match status" value="1"/>
</dbReference>
<name>A0A9Q2P455_9RHOB</name>
<organism evidence="1 3">
    <name type="scientific">Marivita cryptomonadis</name>
    <dbReference type="NCBI Taxonomy" id="505252"/>
    <lineage>
        <taxon>Bacteria</taxon>
        <taxon>Pseudomonadati</taxon>
        <taxon>Pseudomonadota</taxon>
        <taxon>Alphaproteobacteria</taxon>
        <taxon>Rhodobacterales</taxon>
        <taxon>Roseobacteraceae</taxon>
        <taxon>Marivita</taxon>
    </lineage>
</organism>
<dbReference type="AlphaFoldDB" id="A0A9Q2P455"/>
<dbReference type="EMBL" id="JAFBXE010000027">
    <property type="protein sequence ID" value="MBM2415126.1"/>
    <property type="molecule type" value="Genomic_DNA"/>
</dbReference>
<dbReference type="PANTHER" id="PTHR34472:SF1">
    <property type="entry name" value="SULFUR CARRIER PROTEIN THIS"/>
    <property type="match status" value="1"/>
</dbReference>
<evidence type="ECO:0000313" key="4">
    <source>
        <dbReference type="Proteomes" id="UP000809440"/>
    </source>
</evidence>
<dbReference type="SUPFAM" id="SSF54285">
    <property type="entry name" value="MoaD/ThiS"/>
    <property type="match status" value="1"/>
</dbReference>
<dbReference type="PANTHER" id="PTHR34472">
    <property type="entry name" value="SULFUR CARRIER PROTEIN THIS"/>
    <property type="match status" value="1"/>
</dbReference>
<reference evidence="1 4" key="1">
    <citation type="submission" date="2021-01" db="EMBL/GenBank/DDBJ databases">
        <title>Diatom-associated Roseobacters Show Island Model of Population Structure.</title>
        <authorList>
            <person name="Qu L."/>
            <person name="Feng X."/>
            <person name="Chen Y."/>
            <person name="Li L."/>
            <person name="Wang X."/>
            <person name="Hu Z."/>
            <person name="Wang H."/>
            <person name="Luo H."/>
        </authorList>
    </citation>
    <scope>NUCLEOTIDE SEQUENCE</scope>
    <source>
        <strain evidence="2 4">CC28-63</strain>
        <strain evidence="1">CC28-69</strain>
    </source>
</reference>
<dbReference type="NCBIfam" id="TIGR01683">
    <property type="entry name" value="thiS"/>
    <property type="match status" value="1"/>
</dbReference>
<dbReference type="CDD" id="cd00565">
    <property type="entry name" value="Ubl_ThiS"/>
    <property type="match status" value="1"/>
</dbReference>
<sequence>MKIIVNGEALETGAPTLAALLDDLGKGAAKVATSVNEAFVPKHQRTDHSLHDGDRVEIVAPRQGG</sequence>
<keyword evidence="4" id="KW-1185">Reference proteome</keyword>
<dbReference type="Proteomes" id="UP000755667">
    <property type="component" value="Unassembled WGS sequence"/>
</dbReference>
<evidence type="ECO:0000313" key="3">
    <source>
        <dbReference type="Proteomes" id="UP000755667"/>
    </source>
</evidence>
<dbReference type="InterPro" id="IPR010035">
    <property type="entry name" value="Thi_S"/>
</dbReference>
<dbReference type="RefSeq" id="WP_138487814.1">
    <property type="nucleotide sequence ID" value="NZ_JAFBWU010000027.1"/>
</dbReference>